<sequence>MRRPMTIMLTKKSTLLIPVDYNLKNATHVVIHNGLVEPYTTIVSEKQMGSYDILKQNGTNLILTNAYYADDENVVFIVFLDFSHFDELQTLRLKFDEQVIELAQIFDENKGEFPDFEDVFGDDDGEK</sequence>
<proteinExistence type="predicted"/>
<evidence type="ECO:0000313" key="2">
    <source>
        <dbReference type="WBParaSite" id="nRc.2.0.1.t29799-RA"/>
    </source>
</evidence>
<dbReference type="AlphaFoldDB" id="A0A915JUQ8"/>
<dbReference type="WBParaSite" id="nRc.2.0.1.t29799-RA">
    <property type="protein sequence ID" value="nRc.2.0.1.t29799-RA"/>
    <property type="gene ID" value="nRc.2.0.1.g29799"/>
</dbReference>
<reference evidence="2" key="1">
    <citation type="submission" date="2022-11" db="UniProtKB">
        <authorList>
            <consortium name="WormBaseParasite"/>
        </authorList>
    </citation>
    <scope>IDENTIFICATION</scope>
</reference>
<protein>
    <submittedName>
        <fullName evidence="2">Uncharacterized protein</fullName>
    </submittedName>
</protein>
<name>A0A915JUQ8_ROMCU</name>
<organism evidence="1 2">
    <name type="scientific">Romanomermis culicivorax</name>
    <name type="common">Nematode worm</name>
    <dbReference type="NCBI Taxonomy" id="13658"/>
    <lineage>
        <taxon>Eukaryota</taxon>
        <taxon>Metazoa</taxon>
        <taxon>Ecdysozoa</taxon>
        <taxon>Nematoda</taxon>
        <taxon>Enoplea</taxon>
        <taxon>Dorylaimia</taxon>
        <taxon>Mermithida</taxon>
        <taxon>Mermithoidea</taxon>
        <taxon>Mermithidae</taxon>
        <taxon>Romanomermis</taxon>
    </lineage>
</organism>
<dbReference type="Proteomes" id="UP000887565">
    <property type="component" value="Unplaced"/>
</dbReference>
<accession>A0A915JUQ8</accession>
<keyword evidence="1" id="KW-1185">Reference proteome</keyword>
<evidence type="ECO:0000313" key="1">
    <source>
        <dbReference type="Proteomes" id="UP000887565"/>
    </source>
</evidence>